<dbReference type="Proteomes" id="UP000257067">
    <property type="component" value="Unassembled WGS sequence"/>
</dbReference>
<gene>
    <name evidence="2" type="ORF">CQA62_01175</name>
</gene>
<organism evidence="2 3">
    <name type="scientific">Helicobacter cholecystus</name>
    <dbReference type="NCBI Taxonomy" id="45498"/>
    <lineage>
        <taxon>Bacteria</taxon>
        <taxon>Pseudomonadati</taxon>
        <taxon>Campylobacterota</taxon>
        <taxon>Epsilonproteobacteria</taxon>
        <taxon>Campylobacterales</taxon>
        <taxon>Helicobacteraceae</taxon>
        <taxon>Helicobacter</taxon>
    </lineage>
</organism>
<dbReference type="GO" id="GO:0005886">
    <property type="term" value="C:plasma membrane"/>
    <property type="evidence" value="ECO:0007669"/>
    <property type="project" value="TreeGrafter"/>
</dbReference>
<comment type="caution">
    <text evidence="2">The sequence shown here is derived from an EMBL/GenBank/DDBJ whole genome shotgun (WGS) entry which is preliminary data.</text>
</comment>
<dbReference type="RefSeq" id="WP_104723892.1">
    <property type="nucleotide sequence ID" value="NZ_FZNE01000002.1"/>
</dbReference>
<evidence type="ECO:0000256" key="1">
    <source>
        <dbReference type="SAM" id="Phobius"/>
    </source>
</evidence>
<feature type="transmembrane region" description="Helical" evidence="1">
    <location>
        <begin position="159"/>
        <end position="179"/>
    </location>
</feature>
<evidence type="ECO:0000313" key="2">
    <source>
        <dbReference type="EMBL" id="RDU70055.1"/>
    </source>
</evidence>
<proteinExistence type="predicted"/>
<name>A0A3D8IYS6_9HELI</name>
<dbReference type="PANTHER" id="PTHR42709:SF2">
    <property type="entry name" value="INNER MEMBRANE PROTEIN YOHD"/>
    <property type="match status" value="1"/>
</dbReference>
<dbReference type="EMBL" id="NXLU01000001">
    <property type="protein sequence ID" value="RDU70055.1"/>
    <property type="molecule type" value="Genomic_DNA"/>
</dbReference>
<protein>
    <submittedName>
        <fullName evidence="2">DedA family protein</fullName>
    </submittedName>
</protein>
<evidence type="ECO:0000313" key="3">
    <source>
        <dbReference type="Proteomes" id="UP000257067"/>
    </source>
</evidence>
<sequence length="186" mass="20901">MEETLSNLQTYGYIALFIYSMGGGFIGLVAASILSALGKLDLTLCIIIACCGNIVGSTLLAYLSRYQKQDFMRYLAKHKRKIALAHLYLRRYGVGLIFINKYIYGFKTILPLAIGLSSYSLKKFILFNALACMFWAVGIGICAYLLSDWVKDIFEKLQSYPYVMPAFLVILIGGIYAILKIGERRK</sequence>
<feature type="transmembrane region" description="Helical" evidence="1">
    <location>
        <begin position="44"/>
        <end position="63"/>
    </location>
</feature>
<feature type="transmembrane region" description="Helical" evidence="1">
    <location>
        <begin position="12"/>
        <end position="37"/>
    </location>
</feature>
<dbReference type="InterPro" id="IPR051311">
    <property type="entry name" value="DedA_domain"/>
</dbReference>
<feature type="transmembrane region" description="Helical" evidence="1">
    <location>
        <begin position="83"/>
        <end position="103"/>
    </location>
</feature>
<keyword evidence="1" id="KW-0472">Membrane</keyword>
<keyword evidence="1" id="KW-1133">Transmembrane helix</keyword>
<dbReference type="OrthoDB" id="5372697at2"/>
<accession>A0A3D8IYS6</accession>
<feature type="transmembrane region" description="Helical" evidence="1">
    <location>
        <begin position="124"/>
        <end position="147"/>
    </location>
</feature>
<dbReference type="PANTHER" id="PTHR42709">
    <property type="entry name" value="ALKALINE PHOSPHATASE LIKE PROTEIN"/>
    <property type="match status" value="1"/>
</dbReference>
<keyword evidence="1" id="KW-0812">Transmembrane</keyword>
<dbReference type="AlphaFoldDB" id="A0A3D8IYS6"/>
<keyword evidence="3" id="KW-1185">Reference proteome</keyword>
<reference evidence="2 3" key="1">
    <citation type="submission" date="2018-04" db="EMBL/GenBank/DDBJ databases">
        <title>Novel Campyloabacter and Helicobacter Species and Strains.</title>
        <authorList>
            <person name="Mannion A.J."/>
            <person name="Shen Z."/>
            <person name="Fox J.G."/>
        </authorList>
    </citation>
    <scope>NUCLEOTIDE SEQUENCE [LARGE SCALE GENOMIC DNA]</scope>
    <source>
        <strain evidence="2 3">ATCC 700242</strain>
    </source>
</reference>